<comment type="caution">
    <text evidence="1">The sequence shown here is derived from an EMBL/GenBank/DDBJ whole genome shotgun (WGS) entry which is preliminary data.</text>
</comment>
<accession>A0A2B7Y675</accession>
<reference evidence="1 2" key="1">
    <citation type="submission" date="2017-10" db="EMBL/GenBank/DDBJ databases">
        <title>Comparative genomics in systemic dimorphic fungi from Ajellomycetaceae.</title>
        <authorList>
            <person name="Munoz J.F."/>
            <person name="Mcewen J.G."/>
            <person name="Clay O.K."/>
            <person name="Cuomo C.A."/>
        </authorList>
    </citation>
    <scope>NUCLEOTIDE SEQUENCE [LARGE SCALE GENOMIC DNA]</scope>
    <source>
        <strain evidence="1 2">UAMH7299</strain>
    </source>
</reference>
<dbReference type="OrthoDB" id="5863171at2759"/>
<evidence type="ECO:0000313" key="2">
    <source>
        <dbReference type="Proteomes" id="UP000224634"/>
    </source>
</evidence>
<proteinExistence type="predicted"/>
<dbReference type="EMBL" id="PDNA01000073">
    <property type="protein sequence ID" value="PGH16501.1"/>
    <property type="molecule type" value="Genomic_DNA"/>
</dbReference>
<evidence type="ECO:0000313" key="1">
    <source>
        <dbReference type="EMBL" id="PGH16501.1"/>
    </source>
</evidence>
<keyword evidence="2" id="KW-1185">Reference proteome</keyword>
<protein>
    <submittedName>
        <fullName evidence="1">Uncharacterized protein</fullName>
    </submittedName>
</protein>
<dbReference type="AlphaFoldDB" id="A0A2B7Y675"/>
<organism evidence="1 2">
    <name type="scientific">Polytolypa hystricis (strain UAMH7299)</name>
    <dbReference type="NCBI Taxonomy" id="1447883"/>
    <lineage>
        <taxon>Eukaryota</taxon>
        <taxon>Fungi</taxon>
        <taxon>Dikarya</taxon>
        <taxon>Ascomycota</taxon>
        <taxon>Pezizomycotina</taxon>
        <taxon>Eurotiomycetes</taxon>
        <taxon>Eurotiomycetidae</taxon>
        <taxon>Onygenales</taxon>
        <taxon>Onygenales incertae sedis</taxon>
        <taxon>Polytolypa</taxon>
    </lineage>
</organism>
<dbReference type="Proteomes" id="UP000224634">
    <property type="component" value="Unassembled WGS sequence"/>
</dbReference>
<sequence length="71" mass="7962">MPYGSINNMEKAFSHCQVRVGQIVNIIDSHATNDGKLKVTGFPIKFSDTKPSIELVPRFWANIQTKSITKL</sequence>
<dbReference type="STRING" id="1447883.A0A2B7Y675"/>
<gene>
    <name evidence="1" type="ORF">AJ80_05186</name>
</gene>
<name>A0A2B7Y675_POLH7</name>